<evidence type="ECO:0000313" key="2">
    <source>
        <dbReference type="Proteomes" id="UP000199361"/>
    </source>
</evidence>
<dbReference type="AlphaFoldDB" id="A0A1I0LBE1"/>
<proteinExistence type="predicted"/>
<protein>
    <recommendedName>
        <fullName evidence="3">YbaB/EbfC DNA-binding family protein</fullName>
    </recommendedName>
</protein>
<sequence>MSQIDAFAAGREGDVPGLLREMNAWSARIAGTLDELAAERMEGKDASGAVLARVSGTGRLLGLHLDSRRLRELDHVRLAGAVMEAVAAARGALGERLEELTAALSGPDGGGPDDPLAAHVERVMREG</sequence>
<evidence type="ECO:0000313" key="1">
    <source>
        <dbReference type="EMBL" id="SEU36831.1"/>
    </source>
</evidence>
<organism evidence="1 2">
    <name type="scientific">Nonomuraea wenchangensis</name>
    <dbReference type="NCBI Taxonomy" id="568860"/>
    <lineage>
        <taxon>Bacteria</taxon>
        <taxon>Bacillati</taxon>
        <taxon>Actinomycetota</taxon>
        <taxon>Actinomycetes</taxon>
        <taxon>Streptosporangiales</taxon>
        <taxon>Streptosporangiaceae</taxon>
        <taxon>Nonomuraea</taxon>
    </lineage>
</organism>
<dbReference type="GO" id="GO:0003677">
    <property type="term" value="F:DNA binding"/>
    <property type="evidence" value="ECO:0007669"/>
    <property type="project" value="InterPro"/>
</dbReference>
<dbReference type="Proteomes" id="UP000199361">
    <property type="component" value="Unassembled WGS sequence"/>
</dbReference>
<dbReference type="InterPro" id="IPR004401">
    <property type="entry name" value="YbaB/EbfC"/>
</dbReference>
<dbReference type="EMBL" id="FOHX01000014">
    <property type="protein sequence ID" value="SEU36831.1"/>
    <property type="molecule type" value="Genomic_DNA"/>
</dbReference>
<dbReference type="OrthoDB" id="3542755at2"/>
<dbReference type="SUPFAM" id="SSF82607">
    <property type="entry name" value="YbaB-like"/>
    <property type="match status" value="1"/>
</dbReference>
<dbReference type="STRING" id="568860.SAMN05421811_1147"/>
<accession>A0A1I0LBE1</accession>
<name>A0A1I0LBE1_9ACTN</name>
<gene>
    <name evidence="1" type="ORF">SAMN05421811_1147</name>
</gene>
<dbReference type="InterPro" id="IPR036894">
    <property type="entry name" value="YbaB-like_sf"/>
</dbReference>
<evidence type="ECO:0008006" key="3">
    <source>
        <dbReference type="Google" id="ProtNLM"/>
    </source>
</evidence>
<dbReference type="RefSeq" id="WP_091089591.1">
    <property type="nucleotide sequence ID" value="NZ_FOHX01000014.1"/>
</dbReference>
<keyword evidence="2" id="KW-1185">Reference proteome</keyword>
<dbReference type="Pfam" id="PF02575">
    <property type="entry name" value="YbaB_DNA_bd"/>
    <property type="match status" value="1"/>
</dbReference>
<dbReference type="Gene3D" id="3.30.1310.10">
    <property type="entry name" value="Nucleoid-associated protein YbaB-like domain"/>
    <property type="match status" value="1"/>
</dbReference>
<reference evidence="1 2" key="1">
    <citation type="submission" date="2016-10" db="EMBL/GenBank/DDBJ databases">
        <authorList>
            <person name="de Groot N.N."/>
        </authorList>
    </citation>
    <scope>NUCLEOTIDE SEQUENCE [LARGE SCALE GENOMIC DNA]</scope>
    <source>
        <strain evidence="1 2">CGMCC 4.5598</strain>
    </source>
</reference>